<protein>
    <recommendedName>
        <fullName evidence="2">RBD domain-containing protein</fullName>
    </recommendedName>
</protein>
<sequence>MFRWSRKKKQSTIYENDAPTDEVTQRFTINLPNGHKSMARVSPLSTIGDIVSAICKENGIDLDLNKYALEIPKNPGKPVDLNASI</sequence>
<dbReference type="EMBL" id="HACG01013465">
    <property type="protein sequence ID" value="CEK60330.1"/>
    <property type="molecule type" value="Transcribed_RNA"/>
</dbReference>
<dbReference type="Gene3D" id="3.10.20.90">
    <property type="entry name" value="Phosphatidylinositol 3-kinase Catalytic Subunit, Chain A, domain 1"/>
    <property type="match status" value="1"/>
</dbReference>
<name>A0A0B6YXU7_9EUPU</name>
<accession>A0A0B6YXU7</accession>
<evidence type="ECO:0000313" key="1">
    <source>
        <dbReference type="EMBL" id="CEK60330.1"/>
    </source>
</evidence>
<reference evidence="1" key="1">
    <citation type="submission" date="2014-12" db="EMBL/GenBank/DDBJ databases">
        <title>Insight into the proteome of Arion vulgaris.</title>
        <authorList>
            <person name="Aradska J."/>
            <person name="Bulat T."/>
            <person name="Smidak R."/>
            <person name="Sarate P."/>
            <person name="Gangsoo J."/>
            <person name="Sialana F."/>
            <person name="Bilban M."/>
            <person name="Lubec G."/>
        </authorList>
    </citation>
    <scope>NUCLEOTIDE SEQUENCE</scope>
    <source>
        <tissue evidence="1">Skin</tissue>
    </source>
</reference>
<feature type="non-terminal residue" evidence="1">
    <location>
        <position position="85"/>
    </location>
</feature>
<gene>
    <name evidence="1" type="primary">ORF39093</name>
</gene>
<evidence type="ECO:0008006" key="2">
    <source>
        <dbReference type="Google" id="ProtNLM"/>
    </source>
</evidence>
<organism evidence="1">
    <name type="scientific">Arion vulgaris</name>
    <dbReference type="NCBI Taxonomy" id="1028688"/>
    <lineage>
        <taxon>Eukaryota</taxon>
        <taxon>Metazoa</taxon>
        <taxon>Spiralia</taxon>
        <taxon>Lophotrochozoa</taxon>
        <taxon>Mollusca</taxon>
        <taxon>Gastropoda</taxon>
        <taxon>Heterobranchia</taxon>
        <taxon>Euthyneura</taxon>
        <taxon>Panpulmonata</taxon>
        <taxon>Eupulmonata</taxon>
        <taxon>Stylommatophora</taxon>
        <taxon>Helicina</taxon>
        <taxon>Arionoidea</taxon>
        <taxon>Arionidae</taxon>
        <taxon>Arion</taxon>
    </lineage>
</organism>
<dbReference type="AlphaFoldDB" id="A0A0B6YXU7"/>
<proteinExistence type="predicted"/>